<dbReference type="SUPFAM" id="SSF53474">
    <property type="entry name" value="alpha/beta-Hydrolases"/>
    <property type="match status" value="1"/>
</dbReference>
<evidence type="ECO:0000313" key="3">
    <source>
        <dbReference type="Proteomes" id="UP001303236"/>
    </source>
</evidence>
<dbReference type="EMBL" id="CP134500">
    <property type="protein sequence ID" value="WNF25371.1"/>
    <property type="molecule type" value="Genomic_DNA"/>
</dbReference>
<dbReference type="InterPro" id="IPR000073">
    <property type="entry name" value="AB_hydrolase_1"/>
</dbReference>
<dbReference type="GO" id="GO:0016787">
    <property type="term" value="F:hydrolase activity"/>
    <property type="evidence" value="ECO:0007669"/>
    <property type="project" value="UniProtKB-KW"/>
</dbReference>
<dbReference type="InterPro" id="IPR050266">
    <property type="entry name" value="AB_hydrolase_sf"/>
</dbReference>
<reference evidence="2 3" key="1">
    <citation type="submission" date="2023-09" db="EMBL/GenBank/DDBJ databases">
        <title>Genome completion map analysis of the actinomycetes C11-1.</title>
        <authorList>
            <person name="Qin P."/>
            <person name="Guan P."/>
        </authorList>
    </citation>
    <scope>NUCLEOTIDE SEQUENCE [LARGE SCALE GENOMIC DNA]</scope>
    <source>
        <strain evidence="2 3">C11-1</strain>
    </source>
</reference>
<evidence type="ECO:0000259" key="1">
    <source>
        <dbReference type="Pfam" id="PF12697"/>
    </source>
</evidence>
<dbReference type="Gene3D" id="3.40.50.1820">
    <property type="entry name" value="alpha/beta hydrolase"/>
    <property type="match status" value="1"/>
</dbReference>
<gene>
    <name evidence="2" type="ORF">RI138_00345</name>
</gene>
<accession>A0ABY9VRK3</accession>
<organism evidence="2 3">
    <name type="scientific">Streptomyces durocortorensis</name>
    <dbReference type="NCBI Taxonomy" id="2811104"/>
    <lineage>
        <taxon>Bacteria</taxon>
        <taxon>Bacillati</taxon>
        <taxon>Actinomycetota</taxon>
        <taxon>Actinomycetes</taxon>
        <taxon>Kitasatosporales</taxon>
        <taxon>Streptomycetaceae</taxon>
        <taxon>Streptomyces</taxon>
    </lineage>
</organism>
<evidence type="ECO:0000313" key="2">
    <source>
        <dbReference type="EMBL" id="WNF25371.1"/>
    </source>
</evidence>
<proteinExistence type="predicted"/>
<feature type="domain" description="AB hydrolase-1" evidence="1">
    <location>
        <begin position="67"/>
        <end position="262"/>
    </location>
</feature>
<keyword evidence="2" id="KW-0378">Hydrolase</keyword>
<dbReference type="Proteomes" id="UP001303236">
    <property type="component" value="Chromosome"/>
</dbReference>
<name>A0ABY9VRK3_9ACTN</name>
<dbReference type="Pfam" id="PF12697">
    <property type="entry name" value="Abhydrolase_6"/>
    <property type="match status" value="1"/>
</dbReference>
<dbReference type="PANTHER" id="PTHR43798:SF33">
    <property type="entry name" value="HYDROLASE, PUTATIVE (AFU_ORTHOLOGUE AFUA_2G14860)-RELATED"/>
    <property type="match status" value="1"/>
</dbReference>
<sequence length="287" mass="31672">MDPATAAADVALSDRGEQLFDLFRRPQGRSRPRPDERSVMERARTSELTVNGEVAVVHRWGDGERPVLLIHGWESRASRYAKAVDRLLELGFSPVVFDAPGHGEATGETATMLDYLDIITELHRVHGEFEAIVAHSFGATATFVALQEGVRARRVVAISAVPDFAYLVDAFTVGLNLEPHLDAEVRGRLERQVYPGEADMWSRFSVFRGSGNVTVPLLVIHDEDDTMVDVGQGRRIAEAFGDRARLVVTRRLGHQRILGAPQVVQEIADFVTAGEGVRERKAEVAAR</sequence>
<dbReference type="InterPro" id="IPR029058">
    <property type="entry name" value="AB_hydrolase_fold"/>
</dbReference>
<protein>
    <submittedName>
        <fullName evidence="2">Alpha/beta hydrolase</fullName>
    </submittedName>
</protein>
<keyword evidence="3" id="KW-1185">Reference proteome</keyword>
<dbReference type="PANTHER" id="PTHR43798">
    <property type="entry name" value="MONOACYLGLYCEROL LIPASE"/>
    <property type="match status" value="1"/>
</dbReference>